<protein>
    <recommendedName>
        <fullName evidence="3">Lipocalin-like domain-containing protein</fullName>
    </recommendedName>
</protein>
<gene>
    <name evidence="1" type="ORF">ATO12_23525</name>
</gene>
<dbReference type="EMBL" id="AQRA01000008">
    <property type="protein sequence ID" value="EZH72426.1"/>
    <property type="molecule type" value="Genomic_DNA"/>
</dbReference>
<dbReference type="OrthoDB" id="1161045at2"/>
<dbReference type="AlphaFoldDB" id="A0A023BR13"/>
<sequence length="166" mass="19149">MKRLLPAYATFLVLILFGMYSCGKEDSNASNIMIVGIWQLKQEFSNEEENAPLEEFPLSSCEKMTTLEVLKNGRFIEKNFYDNFGTGGECIKDTEDTQGSWKKESDGNFYFMYDKSEILLFNESYVTVKNGDLVVTIEYDDPDLGYETTLKFIYSKKHQETSYSSK</sequence>
<dbReference type="eggNOG" id="ENOG50311XU">
    <property type="taxonomic scope" value="Bacteria"/>
</dbReference>
<proteinExistence type="predicted"/>
<name>A0A023BR13_9FLAO</name>
<comment type="caution">
    <text evidence="1">The sequence shown here is derived from an EMBL/GenBank/DDBJ whole genome shotgun (WGS) entry which is preliminary data.</text>
</comment>
<dbReference type="RefSeq" id="WP_034244960.1">
    <property type="nucleotide sequence ID" value="NZ_AQRA01000008.1"/>
</dbReference>
<evidence type="ECO:0000313" key="1">
    <source>
        <dbReference type="EMBL" id="EZH72426.1"/>
    </source>
</evidence>
<reference evidence="1 2" key="1">
    <citation type="submission" date="2014-04" db="EMBL/GenBank/DDBJ databases">
        <title>Aquimarina sp. 22II-S11-z7 Genome Sequencing.</title>
        <authorList>
            <person name="Lai Q."/>
        </authorList>
    </citation>
    <scope>NUCLEOTIDE SEQUENCE [LARGE SCALE GENOMIC DNA]</scope>
    <source>
        <strain evidence="1 2">22II-S11-z7</strain>
    </source>
</reference>
<evidence type="ECO:0008006" key="3">
    <source>
        <dbReference type="Google" id="ProtNLM"/>
    </source>
</evidence>
<dbReference type="Proteomes" id="UP000023541">
    <property type="component" value="Unassembled WGS sequence"/>
</dbReference>
<keyword evidence="2" id="KW-1185">Reference proteome</keyword>
<accession>A0A023BR13</accession>
<evidence type="ECO:0000313" key="2">
    <source>
        <dbReference type="Proteomes" id="UP000023541"/>
    </source>
</evidence>
<dbReference type="PROSITE" id="PS51257">
    <property type="entry name" value="PROKAR_LIPOPROTEIN"/>
    <property type="match status" value="1"/>
</dbReference>
<organism evidence="1 2">
    <name type="scientific">Aquimarina atlantica</name>
    <dbReference type="NCBI Taxonomy" id="1317122"/>
    <lineage>
        <taxon>Bacteria</taxon>
        <taxon>Pseudomonadati</taxon>
        <taxon>Bacteroidota</taxon>
        <taxon>Flavobacteriia</taxon>
        <taxon>Flavobacteriales</taxon>
        <taxon>Flavobacteriaceae</taxon>
        <taxon>Aquimarina</taxon>
    </lineage>
</organism>